<evidence type="ECO:0000256" key="3">
    <source>
        <dbReference type="ARBA" id="ARBA00022723"/>
    </source>
</evidence>
<keyword evidence="6" id="KW-0411">Iron-sulfur</keyword>
<dbReference type="InterPro" id="IPR017896">
    <property type="entry name" value="4Fe4S_Fe-S-bd"/>
</dbReference>
<keyword evidence="1" id="KW-0813">Transport</keyword>
<dbReference type="OrthoDB" id="9811700at2"/>
<comment type="caution">
    <text evidence="9">The sequence shown here is derived from an EMBL/GenBank/DDBJ whole genome shotgun (WGS) entry which is preliminary data.</text>
</comment>
<dbReference type="InterPro" id="IPR017900">
    <property type="entry name" value="4Fe4S_Fe_S_CS"/>
</dbReference>
<evidence type="ECO:0000313" key="10">
    <source>
        <dbReference type="Proteomes" id="UP000238589"/>
    </source>
</evidence>
<dbReference type="AlphaFoldDB" id="A0A2S9K2G8"/>
<evidence type="ECO:0000256" key="2">
    <source>
        <dbReference type="ARBA" id="ARBA00022485"/>
    </source>
</evidence>
<keyword evidence="5" id="KW-0408">Iron</keyword>
<reference evidence="9 10" key="1">
    <citation type="submission" date="2018-03" db="EMBL/GenBank/DDBJ databases">
        <title>Comparative genomics illustrates the genes involved in a hyperalkaliphilic mechanisms of Serpentinomonas isolated from highly-alkaline calcium-rich serpentinized springs.</title>
        <authorList>
            <person name="Suzuki S."/>
            <person name="Ishii S."/>
            <person name="Walworth N."/>
            <person name="Bird L."/>
            <person name="Kuenen J.G."/>
            <person name="Nealson K.H."/>
        </authorList>
    </citation>
    <scope>NUCLEOTIDE SEQUENCE [LARGE SCALE GENOMIC DNA]</scope>
    <source>
        <strain evidence="9 10">P1</strain>
    </source>
</reference>
<dbReference type="PANTHER" id="PTHR30176">
    <property type="entry name" value="FERREDOXIN-TYPE PROTEIN NAPH"/>
    <property type="match status" value="1"/>
</dbReference>
<keyword evidence="2" id="KW-0004">4Fe-4S</keyword>
<evidence type="ECO:0000256" key="7">
    <source>
        <dbReference type="SAM" id="Phobius"/>
    </source>
</evidence>
<keyword evidence="7" id="KW-0812">Transmembrane</keyword>
<feature type="transmembrane region" description="Helical" evidence="7">
    <location>
        <begin position="328"/>
        <end position="347"/>
    </location>
</feature>
<evidence type="ECO:0000256" key="4">
    <source>
        <dbReference type="ARBA" id="ARBA00022982"/>
    </source>
</evidence>
<organism evidence="9 10">
    <name type="scientific">Malikia granosa</name>
    <dbReference type="NCBI Taxonomy" id="263067"/>
    <lineage>
        <taxon>Bacteria</taxon>
        <taxon>Pseudomonadati</taxon>
        <taxon>Pseudomonadota</taxon>
        <taxon>Betaproteobacteria</taxon>
        <taxon>Burkholderiales</taxon>
        <taxon>Comamonadaceae</taxon>
        <taxon>Malikia</taxon>
    </lineage>
</organism>
<evidence type="ECO:0000256" key="5">
    <source>
        <dbReference type="ARBA" id="ARBA00023004"/>
    </source>
</evidence>
<dbReference type="InterPro" id="IPR032879">
    <property type="entry name" value="FixG_C"/>
</dbReference>
<evidence type="ECO:0000259" key="8">
    <source>
        <dbReference type="PROSITE" id="PS51379"/>
    </source>
</evidence>
<proteinExistence type="predicted"/>
<protein>
    <submittedName>
        <fullName evidence="9">Cytochrome c oxidase accessory protein CcoG</fullName>
    </submittedName>
</protein>
<dbReference type="Pfam" id="PF13746">
    <property type="entry name" value="Fer4_18"/>
    <property type="match status" value="1"/>
</dbReference>
<dbReference type="Proteomes" id="UP000238589">
    <property type="component" value="Unassembled WGS sequence"/>
</dbReference>
<feature type="domain" description="4Fe-4S ferredoxin-type" evidence="8">
    <location>
        <begin position="245"/>
        <end position="273"/>
    </location>
</feature>
<name>A0A2S9K2G8_9BURK</name>
<evidence type="ECO:0000313" key="9">
    <source>
        <dbReference type="EMBL" id="PRD64668.1"/>
    </source>
</evidence>
<dbReference type="RefSeq" id="WP_105749022.1">
    <property type="nucleotide sequence ID" value="NZ_PVLQ01000053.1"/>
</dbReference>
<dbReference type="PROSITE" id="PS51379">
    <property type="entry name" value="4FE4S_FER_2"/>
    <property type="match status" value="1"/>
</dbReference>
<dbReference type="GO" id="GO:0005886">
    <property type="term" value="C:plasma membrane"/>
    <property type="evidence" value="ECO:0007669"/>
    <property type="project" value="TreeGrafter"/>
</dbReference>
<dbReference type="GO" id="GO:0046872">
    <property type="term" value="F:metal ion binding"/>
    <property type="evidence" value="ECO:0007669"/>
    <property type="project" value="UniProtKB-KW"/>
</dbReference>
<keyword evidence="10" id="KW-1185">Reference proteome</keyword>
<dbReference type="NCBIfam" id="TIGR02745">
    <property type="entry name" value="ccoG_rdxA_fixG"/>
    <property type="match status" value="1"/>
</dbReference>
<feature type="transmembrane region" description="Helical" evidence="7">
    <location>
        <begin position="184"/>
        <end position="201"/>
    </location>
</feature>
<dbReference type="Pfam" id="PF12801">
    <property type="entry name" value="Fer4_5"/>
    <property type="match status" value="1"/>
</dbReference>
<feature type="transmembrane region" description="Helical" evidence="7">
    <location>
        <begin position="73"/>
        <end position="94"/>
    </location>
</feature>
<dbReference type="EMBL" id="PVLQ01000053">
    <property type="protein sequence ID" value="PRD64668.1"/>
    <property type="molecule type" value="Genomic_DNA"/>
</dbReference>
<dbReference type="Gene3D" id="2.60.40.10">
    <property type="entry name" value="Immunoglobulins"/>
    <property type="match status" value="1"/>
</dbReference>
<keyword evidence="7" id="KW-1133">Transmembrane helix</keyword>
<evidence type="ECO:0000256" key="1">
    <source>
        <dbReference type="ARBA" id="ARBA00022448"/>
    </source>
</evidence>
<gene>
    <name evidence="9" type="primary">ccoG</name>
    <name evidence="9" type="ORF">C6P64_13140</name>
</gene>
<accession>A0A2S9K2G8</accession>
<dbReference type="InterPro" id="IPR051684">
    <property type="entry name" value="Electron_Trans/Redox"/>
</dbReference>
<keyword evidence="4" id="KW-0249">Electron transport</keyword>
<keyword evidence="3" id="KW-0479">Metal-binding</keyword>
<feature type="transmembrane region" description="Helical" evidence="7">
    <location>
        <begin position="147"/>
        <end position="164"/>
    </location>
</feature>
<dbReference type="InterPro" id="IPR013783">
    <property type="entry name" value="Ig-like_fold"/>
</dbReference>
<dbReference type="PROSITE" id="PS00198">
    <property type="entry name" value="4FE4S_FER_1"/>
    <property type="match status" value="1"/>
</dbReference>
<sequence length="465" mass="51786">MSQLLPPQTAPIKIHVRASHGRFSRWRWALVWLTQLLFYGLPWLNWNDRQAVLFDLDARRFYLFDLVLYPQDFIYLALLLVICALGLFFVTAVAGRVWCGFSCPQTVYTAIYLWVERLFEGDRSARIRLDAAPWTAAKLARKTGKQATWIAIGLWTGFTFVGYFTPIQTLGGLVTQLDTGPWETFWIGFYGLATYGNAGYLREQICKHMCPYGRFQSVMFDRDTLIIGYDSARGEPRGSRPRGTDAQAAGLGDCINCTLCVQVCPTGIDIRDGLQSDCIGCAACIDACDAVMDKIERPRGLIRYSSQTGLEQGWGRDRVLQRALRPRVLVYGALLLTIGAAFVTGLAQRSPFRVDVMRDRGVLARLVEQGAVENVYRLQIMNSQESVQRYRIDVVGPQGLTLATPPGIELGPVAEQTVTVTARLAGQQAAALAGQTVPIQFVIEQLEGEQAGPQVREKSSFLVPR</sequence>
<keyword evidence="7" id="KW-0472">Membrane</keyword>
<dbReference type="GO" id="GO:0051539">
    <property type="term" value="F:4 iron, 4 sulfur cluster binding"/>
    <property type="evidence" value="ECO:0007669"/>
    <property type="project" value="UniProtKB-KW"/>
</dbReference>
<dbReference type="Pfam" id="PF11614">
    <property type="entry name" value="FixG_C"/>
    <property type="match status" value="1"/>
</dbReference>
<dbReference type="InterPro" id="IPR014116">
    <property type="entry name" value="Cyt_c_oxidase_cbb3_FixG"/>
</dbReference>
<dbReference type="PANTHER" id="PTHR30176:SF3">
    <property type="entry name" value="FERREDOXIN-TYPE PROTEIN NAPH"/>
    <property type="match status" value="1"/>
</dbReference>
<feature type="transmembrane region" description="Helical" evidence="7">
    <location>
        <begin position="26"/>
        <end position="44"/>
    </location>
</feature>
<evidence type="ECO:0000256" key="6">
    <source>
        <dbReference type="ARBA" id="ARBA00023014"/>
    </source>
</evidence>
<dbReference type="SUPFAM" id="SSF54862">
    <property type="entry name" value="4Fe-4S ferredoxins"/>
    <property type="match status" value="1"/>
</dbReference>